<dbReference type="PANTHER" id="PTHR14218:SF15">
    <property type="entry name" value="TRIPEPTIDYL-PEPTIDASE 1"/>
    <property type="match status" value="1"/>
</dbReference>
<proteinExistence type="predicted"/>
<protein>
    <recommendedName>
        <fullName evidence="3">Peptidase S53 domain-containing protein</fullName>
    </recommendedName>
</protein>
<dbReference type="GO" id="GO:0008240">
    <property type="term" value="F:tripeptidyl-peptidase activity"/>
    <property type="evidence" value="ECO:0007669"/>
    <property type="project" value="TreeGrafter"/>
</dbReference>
<comment type="caution">
    <text evidence="4">The sequence shown here is derived from an EMBL/GenBank/DDBJ whole genome shotgun (WGS) entry which is preliminary data.</text>
</comment>
<evidence type="ECO:0000256" key="2">
    <source>
        <dbReference type="SAM" id="SignalP"/>
    </source>
</evidence>
<organism evidence="4 5">
    <name type="scientific">Luteimicrobium subarcticum</name>
    <dbReference type="NCBI Taxonomy" id="620910"/>
    <lineage>
        <taxon>Bacteria</taxon>
        <taxon>Bacillati</taxon>
        <taxon>Actinomycetota</taxon>
        <taxon>Actinomycetes</taxon>
        <taxon>Micrococcales</taxon>
        <taxon>Luteimicrobium</taxon>
    </lineage>
</organism>
<feature type="compositionally biased region" description="Low complexity" evidence="1">
    <location>
        <begin position="73"/>
        <end position="89"/>
    </location>
</feature>
<keyword evidence="5" id="KW-1185">Reference proteome</keyword>
<dbReference type="OrthoDB" id="151889at2"/>
<keyword evidence="2" id="KW-0732">Signal</keyword>
<dbReference type="InterPro" id="IPR011047">
    <property type="entry name" value="Quinoprotein_ADH-like_sf"/>
</dbReference>
<dbReference type="EMBL" id="PGTZ01000013">
    <property type="protein sequence ID" value="PJI84893.1"/>
    <property type="molecule type" value="Genomic_DNA"/>
</dbReference>
<dbReference type="SUPFAM" id="SSF52743">
    <property type="entry name" value="Subtilisin-like"/>
    <property type="match status" value="1"/>
</dbReference>
<gene>
    <name evidence="4" type="ORF">CLV34_3140</name>
</gene>
<dbReference type="InterPro" id="IPR036852">
    <property type="entry name" value="Peptidase_S8/S53_dom_sf"/>
</dbReference>
<feature type="chain" id="PRO_5038882122" description="Peptidase S53 domain-containing protein" evidence="2">
    <location>
        <begin position="32"/>
        <end position="1383"/>
    </location>
</feature>
<feature type="region of interest" description="Disordered" evidence="1">
    <location>
        <begin position="1021"/>
        <end position="1040"/>
    </location>
</feature>
<dbReference type="CDD" id="cd04056">
    <property type="entry name" value="Peptidases_S53"/>
    <property type="match status" value="1"/>
</dbReference>
<dbReference type="GO" id="GO:0004252">
    <property type="term" value="F:serine-type endopeptidase activity"/>
    <property type="evidence" value="ECO:0007669"/>
    <property type="project" value="InterPro"/>
</dbReference>
<accession>A0A2M8W1T5</accession>
<dbReference type="PROSITE" id="PS51695">
    <property type="entry name" value="SEDOLISIN"/>
    <property type="match status" value="1"/>
</dbReference>
<feature type="region of interest" description="Disordered" evidence="1">
    <location>
        <begin position="73"/>
        <end position="103"/>
    </location>
</feature>
<dbReference type="SUPFAM" id="SSF50998">
    <property type="entry name" value="Quinoprotein alcohol dehydrogenase-like"/>
    <property type="match status" value="3"/>
</dbReference>
<feature type="signal peptide" evidence="2">
    <location>
        <begin position="1"/>
        <end position="31"/>
    </location>
</feature>
<dbReference type="InterPro" id="IPR030400">
    <property type="entry name" value="Sedolisin_dom"/>
</dbReference>
<dbReference type="RefSeq" id="WP_157803883.1">
    <property type="nucleotide sequence ID" value="NZ_PGTZ01000013.1"/>
</dbReference>
<reference evidence="4 5" key="1">
    <citation type="submission" date="2017-11" db="EMBL/GenBank/DDBJ databases">
        <title>Genomic Encyclopedia of Archaeal and Bacterial Type Strains, Phase II (KMG-II): From Individual Species to Whole Genera.</title>
        <authorList>
            <person name="Goeker M."/>
        </authorList>
    </citation>
    <scope>NUCLEOTIDE SEQUENCE [LARGE SCALE GENOMIC DNA]</scope>
    <source>
        <strain evidence="4 5">DSM 22413</strain>
    </source>
</reference>
<evidence type="ECO:0000256" key="1">
    <source>
        <dbReference type="SAM" id="MobiDB-lite"/>
    </source>
</evidence>
<evidence type="ECO:0000259" key="3">
    <source>
        <dbReference type="PROSITE" id="PS51695"/>
    </source>
</evidence>
<feature type="domain" description="Peptidase S53" evidence="3">
    <location>
        <begin position="1040"/>
        <end position="1383"/>
    </location>
</feature>
<name>A0A2M8W1T5_9MICO</name>
<sequence>MRTRTRSLRSATLAVTAAAVTAMVTAPAVSASTGADDGGSDSLHFTASQLDKASQHYLPQADGTPGLVAQAQDLTDDTTSTSAQQSQTLKGSAKLGATSKSDADVDGFVSKGSVETVRGAMSTLTLGGTLDWVGITSAGTVARYDAQGHIVWQDGVHDLTKAWDITSINDVHTEDLTPQLYEGYNPYTPSATGRHPFAQADLNGDGTADVAVAYQLGVAPDAPFTTPGSDLNSGTFVSVFDGKTGSMLWHRLVPGTVGSMTVQGGTLVVAENTGPDWYNNPVATQGDSRSALVGYRFSGSGHTAITGTQAWTYSTGAPNADWSDVETLGSGQVTVGWTDTPLGLGTPRPAAGHVVVVDAKTGKGVVDVKTPGYPRIVQQGTSAGTVLVAEQNDPLDSVFWQLTTIDVKTGKRSVVTTHQGAIPEAVEVNTSALGLLAGQPQYVVAELGINADLSDGASSVAGVDKNGKTTWTYTTRSTVGATESPVTGVSLDPLGHVLVTVSDAVAQSRTNPAGPEHTQVVALATRTGKTAWTHEGSVAGDQVTSYLGGSLTVGYDLTASLTGYLGAVTETMPMLGDLYAADSYDVNGDGVADVIAGGESRGVFALDGKSLKNDVTKVLWETPVAASVHGVHVAPVAGSNGKTSTEVVAATAQGFAVIDPKKGTLVSQTSTGAFEYDAPVVDGHVVVSGTKGVSAYDAAGKAVWTYLPASAAGKNVAYSVPATDGSGKLFLEYGGVRGYGTGTSDPAPTAVALDSTTGKQVWSVQPTASANAAWVESQHGAYASKDIPSTDGHGVVFTFGGDTVQSFGNTAMIVNGKTGAVVSETLGNGSATFHGYASSPSQGLMWLNAFLMRTFPADGSSVVQTHTLPDVQQATFATAQDGSSVFVGGVGGIYAWKAPITDNDGNFLERDAAAFAYFAGTVTPLALDADKATDLLALPMDYEAYNLNQNVGGYGADPYPSDAFPHGVTTLQVTGTSGAASSDAAASLPSSATVAAATATTALQSGALPVGVASTPHQVLSQKAAPAASSSADDGEATTGYTPQQIQKRLGLTGDGTGQTVAISIAYDYPTAKSDLNHYAAHFDLPLTCDNADADPSDCFDLDVVYADGKQPAQDDGWNEEAALDLDSVHSVAPHAKIVLVEAEDASSAALYRAIDKAAALHPAAINNSWGMPEFSEESFYDSHCVVTTVCTQSTGDDAHPAGYSSTNPAILAVGGTNLKLDADGNTTGETAWSKTGGGLSYFEKRPAYQDGIVSSPFRGAPDVSFVADPRTGIATYVTLATEGGSYWTQVGGTSLSSPMWAGILADADQLRTAEGKAPFAAAGKDGDTIHQAVYSLGSALNDVTAGSNGLCGAECTAGPGYDTVTGLGSPLAGIDVALAAKK</sequence>
<dbReference type="GO" id="GO:0006508">
    <property type="term" value="P:proteolysis"/>
    <property type="evidence" value="ECO:0007669"/>
    <property type="project" value="InterPro"/>
</dbReference>
<dbReference type="Proteomes" id="UP000231586">
    <property type="component" value="Unassembled WGS sequence"/>
</dbReference>
<dbReference type="PANTHER" id="PTHR14218">
    <property type="entry name" value="PROTEASE S8 TRIPEPTIDYL PEPTIDASE I CLN2"/>
    <property type="match status" value="1"/>
</dbReference>
<evidence type="ECO:0000313" key="4">
    <source>
        <dbReference type="EMBL" id="PJI84893.1"/>
    </source>
</evidence>
<dbReference type="InterPro" id="IPR050819">
    <property type="entry name" value="Tripeptidyl-peptidase_I"/>
</dbReference>
<dbReference type="Gene3D" id="3.40.50.200">
    <property type="entry name" value="Peptidase S8/S53 domain"/>
    <property type="match status" value="1"/>
</dbReference>
<evidence type="ECO:0000313" key="5">
    <source>
        <dbReference type="Proteomes" id="UP000231586"/>
    </source>
</evidence>